<dbReference type="Pfam" id="PF04294">
    <property type="entry name" value="VanW"/>
    <property type="match status" value="1"/>
</dbReference>
<feature type="domain" description="YoaR-like putative peptidoglycan binding" evidence="2">
    <location>
        <begin position="107"/>
        <end position="209"/>
    </location>
</feature>
<dbReference type="RefSeq" id="WP_055263630.1">
    <property type="nucleotide sequence ID" value="NZ_CABIXQ010000003.1"/>
</dbReference>
<dbReference type="EMBL" id="CYZX01000003">
    <property type="protein sequence ID" value="CUN81139.1"/>
    <property type="molecule type" value="Genomic_DNA"/>
</dbReference>
<sequence length="432" mass="47265">MDNNIAPQTNEVVVKPTSKRKKILFFAVLAVLVLVGFTAAYTNSENKKLVNSYEDKVYPGTFVLDTDVSGFTKSQLHNVLEEMVNEISSRKINVAVGDSNFDKSYLNLDTTIDYETFENELLNFGKDKNFKEKLSLIKEPESRSYEFEILYNEDKIAEFIDTIAEQVKVDAVNASISISWDTISVTDGQVGYGLNKEELFTNIKTALEDVNGDDLVSIEGNLEEVDPEITTAALQTVDTKISSYTTYFSAGPSGTNIQRGASMIGNVLLMPGDSFSTVEAIGPTTAENGFVAANTYLNGKVVPGYGGGVCQISSTIYNAELRAGIIPDFRTYHEMTVGYVPQGLDATIGDEWPDLVFTNPYDYPIVVNVYSSGGSITAEFWSNSQATGGITYEPKAYQTGALSADTYLYGYNSAGECVSEVYLDSSVYKPFS</sequence>
<dbReference type="PANTHER" id="PTHR35788">
    <property type="entry name" value="EXPORTED PROTEIN-RELATED"/>
    <property type="match status" value="1"/>
</dbReference>
<dbReference type="InterPro" id="IPR052913">
    <property type="entry name" value="Glycopeptide_resist_protein"/>
</dbReference>
<accession>A0A173ZZT1</accession>
<protein>
    <submittedName>
        <fullName evidence="3">von Willebrand factor A</fullName>
    </submittedName>
</protein>
<evidence type="ECO:0000313" key="3">
    <source>
        <dbReference type="EMBL" id="CUN81139.1"/>
    </source>
</evidence>
<dbReference type="InterPro" id="IPR022029">
    <property type="entry name" value="YoaR-like_PG-bd"/>
</dbReference>
<organism evidence="3 4">
    <name type="scientific">Clostridium disporicum</name>
    <dbReference type="NCBI Taxonomy" id="84024"/>
    <lineage>
        <taxon>Bacteria</taxon>
        <taxon>Bacillati</taxon>
        <taxon>Bacillota</taxon>
        <taxon>Clostridia</taxon>
        <taxon>Eubacteriales</taxon>
        <taxon>Clostridiaceae</taxon>
        <taxon>Clostridium</taxon>
    </lineage>
</organism>
<dbReference type="AlphaFoldDB" id="A0A173ZZT1"/>
<keyword evidence="1" id="KW-0812">Transmembrane</keyword>
<keyword evidence="1" id="KW-0472">Membrane</keyword>
<reference evidence="3 4" key="1">
    <citation type="submission" date="2015-09" db="EMBL/GenBank/DDBJ databases">
        <authorList>
            <consortium name="Pathogen Informatics"/>
        </authorList>
    </citation>
    <scope>NUCLEOTIDE SEQUENCE [LARGE SCALE GENOMIC DNA]</scope>
    <source>
        <strain evidence="3 4">2789STDY5834856</strain>
    </source>
</reference>
<dbReference type="Proteomes" id="UP000095594">
    <property type="component" value="Unassembled WGS sequence"/>
</dbReference>
<proteinExistence type="predicted"/>
<dbReference type="InterPro" id="IPR007391">
    <property type="entry name" value="Vancomycin_resist_VanW"/>
</dbReference>
<keyword evidence="1" id="KW-1133">Transmembrane helix</keyword>
<feature type="transmembrane region" description="Helical" evidence="1">
    <location>
        <begin position="23"/>
        <end position="42"/>
    </location>
</feature>
<evidence type="ECO:0000259" key="2">
    <source>
        <dbReference type="Pfam" id="PF12229"/>
    </source>
</evidence>
<dbReference type="OrthoDB" id="9797191at2"/>
<evidence type="ECO:0000313" key="4">
    <source>
        <dbReference type="Proteomes" id="UP000095594"/>
    </source>
</evidence>
<name>A0A173ZZT1_9CLOT</name>
<dbReference type="PANTHER" id="PTHR35788:SF1">
    <property type="entry name" value="EXPORTED PROTEIN"/>
    <property type="match status" value="1"/>
</dbReference>
<gene>
    <name evidence="3" type="ORF">ERS852471_00520</name>
</gene>
<dbReference type="Pfam" id="PF12229">
    <property type="entry name" value="PG_binding_4"/>
    <property type="match status" value="1"/>
</dbReference>
<evidence type="ECO:0000256" key="1">
    <source>
        <dbReference type="SAM" id="Phobius"/>
    </source>
</evidence>